<gene>
    <name evidence="2" type="ORF">AA0113_g11880</name>
</gene>
<evidence type="ECO:0000313" key="2">
    <source>
        <dbReference type="EMBL" id="RYO31178.1"/>
    </source>
</evidence>
<name>A0A4Q4Q136_9PLEO</name>
<protein>
    <submittedName>
        <fullName evidence="2">Uncharacterized protein</fullName>
    </submittedName>
</protein>
<reference evidence="3" key="1">
    <citation type="journal article" date="2019" name="bioRxiv">
        <title>Genomics, evolutionary history and diagnostics of the Alternaria alternata species group including apple and Asian pear pathotypes.</title>
        <authorList>
            <person name="Armitage A.D."/>
            <person name="Cockerton H.M."/>
            <person name="Sreenivasaprasad S."/>
            <person name="Woodhall J.W."/>
            <person name="Lane C.R."/>
            <person name="Harrison R.J."/>
            <person name="Clarkson J.P."/>
        </authorList>
    </citation>
    <scope>NUCLEOTIDE SEQUENCE [LARGE SCALE GENOMIC DNA]</scope>
    <source>
        <strain evidence="3">RGR 97.0016</strain>
    </source>
</reference>
<feature type="compositionally biased region" description="Basic and acidic residues" evidence="1">
    <location>
        <begin position="26"/>
        <end position="41"/>
    </location>
</feature>
<dbReference type="EMBL" id="PEJP01000079">
    <property type="protein sequence ID" value="RYO31178.1"/>
    <property type="molecule type" value="Genomic_DNA"/>
</dbReference>
<evidence type="ECO:0000256" key="1">
    <source>
        <dbReference type="SAM" id="MobiDB-lite"/>
    </source>
</evidence>
<dbReference type="Proteomes" id="UP000293823">
    <property type="component" value="Unassembled WGS sequence"/>
</dbReference>
<comment type="caution">
    <text evidence="2">The sequence shown here is derived from an EMBL/GenBank/DDBJ whole genome shotgun (WGS) entry which is preliminary data.</text>
</comment>
<proteinExistence type="predicted"/>
<sequence length="78" mass="8375">MKHKCKVRELGQPQAVAVNARLTARERNGQDGRRMAREMNRGDGGSETAGPVEQTTAVTIDRGLFRAALVAKSVVVVG</sequence>
<dbReference type="AlphaFoldDB" id="A0A4Q4Q136"/>
<keyword evidence="3" id="KW-1185">Reference proteome</keyword>
<evidence type="ECO:0000313" key="3">
    <source>
        <dbReference type="Proteomes" id="UP000293823"/>
    </source>
</evidence>
<organism evidence="2 3">
    <name type="scientific">Alternaria arborescens</name>
    <dbReference type="NCBI Taxonomy" id="156630"/>
    <lineage>
        <taxon>Eukaryota</taxon>
        <taxon>Fungi</taxon>
        <taxon>Dikarya</taxon>
        <taxon>Ascomycota</taxon>
        <taxon>Pezizomycotina</taxon>
        <taxon>Dothideomycetes</taxon>
        <taxon>Pleosporomycetidae</taxon>
        <taxon>Pleosporales</taxon>
        <taxon>Pleosporineae</taxon>
        <taxon>Pleosporaceae</taxon>
        <taxon>Alternaria</taxon>
        <taxon>Alternaria sect. Alternaria</taxon>
    </lineage>
</organism>
<accession>A0A4Q4Q136</accession>
<feature type="region of interest" description="Disordered" evidence="1">
    <location>
        <begin position="26"/>
        <end position="51"/>
    </location>
</feature>